<dbReference type="SMR" id="A0A3N7H8J4"/>
<evidence type="ECO:0000256" key="4">
    <source>
        <dbReference type="ARBA" id="ARBA00022989"/>
    </source>
</evidence>
<keyword evidence="3 6" id="KW-0812">Transmembrane</keyword>
<dbReference type="InterPro" id="IPR045863">
    <property type="entry name" value="CorA_TM1_TM2"/>
</dbReference>
<name>A0A3N7H8J4_POPTR</name>
<dbReference type="GO" id="GO:0015095">
    <property type="term" value="F:magnesium ion transmembrane transporter activity"/>
    <property type="evidence" value="ECO:0007669"/>
    <property type="project" value="UniProtKB-ARBA"/>
</dbReference>
<dbReference type="Proteomes" id="UP000006729">
    <property type="component" value="Chromosome 10"/>
</dbReference>
<protein>
    <recommendedName>
        <fullName evidence="6">Magnesium transporter</fullName>
    </recommendedName>
</protein>
<dbReference type="PANTHER" id="PTHR13890">
    <property type="entry name" value="RNA SPLICING PROTEIN MRS2, MITOCHONDRIAL"/>
    <property type="match status" value="1"/>
</dbReference>
<dbReference type="GO" id="GO:0016020">
    <property type="term" value="C:membrane"/>
    <property type="evidence" value="ECO:0007669"/>
    <property type="project" value="UniProtKB-SubCell"/>
</dbReference>
<dbReference type="SUPFAM" id="SSF144083">
    <property type="entry name" value="Magnesium transport protein CorA, transmembrane region"/>
    <property type="match status" value="1"/>
</dbReference>
<dbReference type="EMBL" id="CM009299">
    <property type="protein sequence ID" value="RQO96404.1"/>
    <property type="molecule type" value="Genomic_DNA"/>
</dbReference>
<comment type="subcellular location">
    <subcellularLocation>
        <location evidence="1 6">Membrane</location>
        <topology evidence="1 6">Multi-pass membrane protein</topology>
    </subcellularLocation>
</comment>
<evidence type="ECO:0000256" key="7">
    <source>
        <dbReference type="SAM" id="Coils"/>
    </source>
</evidence>
<dbReference type="PANTHER" id="PTHR13890:SF31">
    <property type="entry name" value="MAGNESIUM TRANSPORTER MRS2-2-RELATED"/>
    <property type="match status" value="1"/>
</dbReference>
<dbReference type="InterPro" id="IPR039204">
    <property type="entry name" value="MRS2-like"/>
</dbReference>
<evidence type="ECO:0000313" key="10">
    <source>
        <dbReference type="Proteomes" id="UP000006729"/>
    </source>
</evidence>
<feature type="region of interest" description="Disordered" evidence="8">
    <location>
        <begin position="58"/>
        <end position="80"/>
    </location>
</feature>
<dbReference type="Pfam" id="PF22099">
    <property type="entry name" value="MRS2-like"/>
    <property type="match status" value="2"/>
</dbReference>
<accession>A0A3N7H8J4</accession>
<keyword evidence="6" id="KW-0813">Transport</keyword>
<reference evidence="9 10" key="1">
    <citation type="journal article" date="2006" name="Science">
        <title>The genome of black cottonwood, Populus trichocarpa (Torr. &amp; Gray).</title>
        <authorList>
            <person name="Tuskan G.A."/>
            <person name="Difazio S."/>
            <person name="Jansson S."/>
            <person name="Bohlmann J."/>
            <person name="Grigoriev I."/>
            <person name="Hellsten U."/>
            <person name="Putnam N."/>
            <person name="Ralph S."/>
            <person name="Rombauts S."/>
            <person name="Salamov A."/>
            <person name="Schein J."/>
            <person name="Sterck L."/>
            <person name="Aerts A."/>
            <person name="Bhalerao R.R."/>
            <person name="Bhalerao R.P."/>
            <person name="Blaudez D."/>
            <person name="Boerjan W."/>
            <person name="Brun A."/>
            <person name="Brunner A."/>
            <person name="Busov V."/>
            <person name="Campbell M."/>
            <person name="Carlson J."/>
            <person name="Chalot M."/>
            <person name="Chapman J."/>
            <person name="Chen G.L."/>
            <person name="Cooper D."/>
            <person name="Coutinho P.M."/>
            <person name="Couturier J."/>
            <person name="Covert S."/>
            <person name="Cronk Q."/>
            <person name="Cunningham R."/>
            <person name="Davis J."/>
            <person name="Degroeve S."/>
            <person name="Dejardin A."/>
            <person name="Depamphilis C."/>
            <person name="Detter J."/>
            <person name="Dirks B."/>
            <person name="Dubchak I."/>
            <person name="Duplessis S."/>
            <person name="Ehlting J."/>
            <person name="Ellis B."/>
            <person name="Gendler K."/>
            <person name="Goodstein D."/>
            <person name="Gribskov M."/>
            <person name="Grimwood J."/>
            <person name="Groover A."/>
            <person name="Gunter L."/>
            <person name="Hamberger B."/>
            <person name="Heinze B."/>
            <person name="Helariutta Y."/>
            <person name="Henrissat B."/>
            <person name="Holligan D."/>
            <person name="Holt R."/>
            <person name="Huang W."/>
            <person name="Islam-Faridi N."/>
            <person name="Jones S."/>
            <person name="Jones-Rhoades M."/>
            <person name="Jorgensen R."/>
            <person name="Joshi C."/>
            <person name="Kangasjarvi J."/>
            <person name="Karlsson J."/>
            <person name="Kelleher C."/>
            <person name="Kirkpatrick R."/>
            <person name="Kirst M."/>
            <person name="Kohler A."/>
            <person name="Kalluri U."/>
            <person name="Larimer F."/>
            <person name="Leebens-Mack J."/>
            <person name="Leple J.C."/>
            <person name="Locascio P."/>
            <person name="Lou Y."/>
            <person name="Lucas S."/>
            <person name="Martin F."/>
            <person name="Montanini B."/>
            <person name="Napoli C."/>
            <person name="Nelson D.R."/>
            <person name="Nelson C."/>
            <person name="Nieminen K."/>
            <person name="Nilsson O."/>
            <person name="Pereda V."/>
            <person name="Peter G."/>
            <person name="Philippe R."/>
            <person name="Pilate G."/>
            <person name="Poliakov A."/>
            <person name="Razumovskaya J."/>
            <person name="Richardson P."/>
            <person name="Rinaldi C."/>
            <person name="Ritland K."/>
            <person name="Rouze P."/>
            <person name="Ryaboy D."/>
            <person name="Schmutz J."/>
            <person name="Schrader J."/>
            <person name="Segerman B."/>
            <person name="Shin H."/>
            <person name="Siddiqui A."/>
            <person name="Sterky F."/>
            <person name="Terry A."/>
            <person name="Tsai C.J."/>
            <person name="Uberbacher E."/>
            <person name="Unneberg P."/>
            <person name="Vahala J."/>
            <person name="Wall K."/>
            <person name="Wessler S."/>
            <person name="Yang G."/>
            <person name="Yin T."/>
            <person name="Douglas C."/>
            <person name="Marra M."/>
            <person name="Sandberg G."/>
            <person name="Van de Peer Y."/>
            <person name="Rokhsar D."/>
        </authorList>
    </citation>
    <scope>NUCLEOTIDE SEQUENCE [LARGE SCALE GENOMIC DNA]</scope>
    <source>
        <strain evidence="10">cv. Nisqually</strain>
    </source>
</reference>
<evidence type="ECO:0000256" key="6">
    <source>
        <dbReference type="RuleBase" id="RU366041"/>
    </source>
</evidence>
<evidence type="ECO:0000256" key="3">
    <source>
        <dbReference type="ARBA" id="ARBA00022692"/>
    </source>
</evidence>
<dbReference type="Gene3D" id="1.20.58.340">
    <property type="entry name" value="Magnesium transport protein CorA, transmembrane region"/>
    <property type="match status" value="1"/>
</dbReference>
<dbReference type="CDD" id="cd12823">
    <property type="entry name" value="Mrs2_Mfm1p-like"/>
    <property type="match status" value="1"/>
</dbReference>
<keyword evidence="5 6" id="KW-0472">Membrane</keyword>
<comment type="similarity">
    <text evidence="2 6">Belongs to the CorA metal ion transporter (MIT) (TC 1.A.35.5) family.</text>
</comment>
<proteinExistence type="inferred from homology"/>
<keyword evidence="10" id="KW-1185">Reference proteome</keyword>
<dbReference type="Gramene" id="Potri.010G077900.5.v4.1">
    <property type="protein sequence ID" value="Potri.010G077900.5.v4.1"/>
    <property type="gene ID" value="Potri.010G077900.v4.1"/>
</dbReference>
<feature type="transmembrane region" description="Helical" evidence="6">
    <location>
        <begin position="272"/>
        <end position="297"/>
    </location>
</feature>
<keyword evidence="6" id="KW-0406">Ion transport</keyword>
<gene>
    <name evidence="9" type="ORF">POPTR_010G077900</name>
</gene>
<dbReference type="AlphaFoldDB" id="A0A3N7H8J4"/>
<evidence type="ECO:0000256" key="5">
    <source>
        <dbReference type="ARBA" id="ARBA00023136"/>
    </source>
</evidence>
<evidence type="ECO:0000256" key="8">
    <source>
        <dbReference type="SAM" id="MobiDB-lite"/>
    </source>
</evidence>
<feature type="coiled-coil region" evidence="7">
    <location>
        <begin position="133"/>
        <end position="160"/>
    </location>
</feature>
<organism evidence="9 10">
    <name type="scientific">Populus trichocarpa</name>
    <name type="common">Western balsam poplar</name>
    <name type="synonym">Populus balsamifera subsp. trichocarpa</name>
    <dbReference type="NCBI Taxonomy" id="3694"/>
    <lineage>
        <taxon>Eukaryota</taxon>
        <taxon>Viridiplantae</taxon>
        <taxon>Streptophyta</taxon>
        <taxon>Embryophyta</taxon>
        <taxon>Tracheophyta</taxon>
        <taxon>Spermatophyta</taxon>
        <taxon>Magnoliopsida</taxon>
        <taxon>eudicotyledons</taxon>
        <taxon>Gunneridae</taxon>
        <taxon>Pentapetalae</taxon>
        <taxon>rosids</taxon>
        <taxon>fabids</taxon>
        <taxon>Malpighiales</taxon>
        <taxon>Salicaceae</taxon>
        <taxon>Saliceae</taxon>
        <taxon>Populus</taxon>
    </lineage>
</organism>
<evidence type="ECO:0000313" key="9">
    <source>
        <dbReference type="EMBL" id="RQO96404.1"/>
    </source>
</evidence>
<feature type="transmembrane region" description="Helical" evidence="6">
    <location>
        <begin position="309"/>
        <end position="329"/>
    </location>
</feature>
<keyword evidence="6" id="KW-0460">Magnesium</keyword>
<keyword evidence="7" id="KW-0175">Coiled coil</keyword>
<keyword evidence="4 6" id="KW-1133">Transmembrane helix</keyword>
<evidence type="ECO:0000256" key="2">
    <source>
        <dbReference type="ARBA" id="ARBA00007535"/>
    </source>
</evidence>
<evidence type="ECO:0000256" key="1">
    <source>
        <dbReference type="ARBA" id="ARBA00004141"/>
    </source>
</evidence>
<comment type="function">
    <text evidence="6">Magnesium transporter that may mediate the influx of magnesium.</text>
</comment>
<sequence length="337" mass="37795">MFEFILPPSFGAKNNNKNRACSFWLFLLNMEQVLLRDPLDEDVIPVVEELKRRLPPANVFRQSQGDGKDHTGGQLDVEAGEEDESPFEFRALEVALEAICSFLAARTTELETAAYPALDELTSKVSSRNLDRVRKLKSAMTRLTARVQKVRDELEQLLDDDDDMADLYLSRKLAGASSPVSGSGGANWFPASPTIGSKISRASRVSLATVRGDENDVENDVEELEMLLEAYFMQIDSTLNKLTTLREYIDDTEDYINIQLDNHRNQLIQLELYLSSGTVCLTIYSLVAGIFGVNIPYTWTDNHGYMFKWVVIVTGAFCASLFLVLMTYARYKGLVGS</sequence>